<organism evidence="2 3">
    <name type="scientific">Candidatus Andeanibacterium colombiense</name>
    <dbReference type="NCBI Taxonomy" id="3121345"/>
    <lineage>
        <taxon>Bacteria</taxon>
        <taxon>Pseudomonadati</taxon>
        <taxon>Pseudomonadota</taxon>
        <taxon>Alphaproteobacteria</taxon>
        <taxon>Sphingomonadales</taxon>
        <taxon>Sphingomonadaceae</taxon>
        <taxon>Candidatus Andeanibacterium</taxon>
    </lineage>
</organism>
<evidence type="ECO:0000256" key="1">
    <source>
        <dbReference type="SAM" id="Phobius"/>
    </source>
</evidence>
<evidence type="ECO:0000313" key="3">
    <source>
        <dbReference type="Proteomes" id="UP001218362"/>
    </source>
</evidence>
<gene>
    <name evidence="2" type="ORF">P0Y56_16180</name>
</gene>
<keyword evidence="1" id="KW-1133">Transmembrane helix</keyword>
<name>A0AAJ6BML6_9SPHN</name>
<dbReference type="KEGG" id="acob:P0Y56_16180"/>
<proteinExistence type="predicted"/>
<accession>A0AAJ6BML6</accession>
<reference evidence="2" key="1">
    <citation type="submission" date="2023-03" db="EMBL/GenBank/DDBJ databases">
        <title>Andean soil-derived lignocellulolytic bacterial consortium as a source of novel taxa and putative plastic-active enzymes.</title>
        <authorList>
            <person name="Diaz-Garcia L."/>
            <person name="Chuvochina M."/>
            <person name="Feuerriegel G."/>
            <person name="Bunk B."/>
            <person name="Sproer C."/>
            <person name="Streit W.R."/>
            <person name="Rodriguez L.M."/>
            <person name="Overmann J."/>
            <person name="Jimenez D.J."/>
        </authorList>
    </citation>
    <scope>NUCLEOTIDE SEQUENCE</scope>
    <source>
        <strain evidence="2">MAG 26</strain>
    </source>
</reference>
<feature type="transmembrane region" description="Helical" evidence="1">
    <location>
        <begin position="40"/>
        <end position="61"/>
    </location>
</feature>
<sequence>MPGWARLTGSTRQRNLGFGAFCRRLAAGKPAPGEANKPLAVLRITGMTAVLLGAGATVYGLSRRGAKQQVAE</sequence>
<keyword evidence="1" id="KW-0472">Membrane</keyword>
<protein>
    <submittedName>
        <fullName evidence="2">Uncharacterized protein</fullName>
    </submittedName>
</protein>
<keyword evidence="1" id="KW-0812">Transmembrane</keyword>
<dbReference type="EMBL" id="CP119316">
    <property type="protein sequence ID" value="WEK46524.1"/>
    <property type="molecule type" value="Genomic_DNA"/>
</dbReference>
<dbReference type="Proteomes" id="UP001218362">
    <property type="component" value="Chromosome"/>
</dbReference>
<dbReference type="AlphaFoldDB" id="A0AAJ6BML6"/>
<evidence type="ECO:0000313" key="2">
    <source>
        <dbReference type="EMBL" id="WEK46524.1"/>
    </source>
</evidence>